<dbReference type="EMBL" id="CM042031">
    <property type="protein sequence ID" value="KAI3784193.1"/>
    <property type="molecule type" value="Genomic_DNA"/>
</dbReference>
<proteinExistence type="predicted"/>
<gene>
    <name evidence="1" type="ORF">L1987_43287</name>
</gene>
<protein>
    <submittedName>
        <fullName evidence="1">Uncharacterized protein</fullName>
    </submittedName>
</protein>
<reference evidence="1 2" key="2">
    <citation type="journal article" date="2022" name="Mol. Ecol. Resour.">
        <title>The genomes of chicory, endive, great burdock and yacon provide insights into Asteraceae paleo-polyploidization history and plant inulin production.</title>
        <authorList>
            <person name="Fan W."/>
            <person name="Wang S."/>
            <person name="Wang H."/>
            <person name="Wang A."/>
            <person name="Jiang F."/>
            <person name="Liu H."/>
            <person name="Zhao H."/>
            <person name="Xu D."/>
            <person name="Zhang Y."/>
        </authorList>
    </citation>
    <scope>NUCLEOTIDE SEQUENCE [LARGE SCALE GENOMIC DNA]</scope>
    <source>
        <strain evidence="2">cv. Yunnan</strain>
        <tissue evidence="1">Leaves</tissue>
    </source>
</reference>
<organism evidence="1 2">
    <name type="scientific">Smallanthus sonchifolius</name>
    <dbReference type="NCBI Taxonomy" id="185202"/>
    <lineage>
        <taxon>Eukaryota</taxon>
        <taxon>Viridiplantae</taxon>
        <taxon>Streptophyta</taxon>
        <taxon>Embryophyta</taxon>
        <taxon>Tracheophyta</taxon>
        <taxon>Spermatophyta</taxon>
        <taxon>Magnoliopsida</taxon>
        <taxon>eudicotyledons</taxon>
        <taxon>Gunneridae</taxon>
        <taxon>Pentapetalae</taxon>
        <taxon>asterids</taxon>
        <taxon>campanulids</taxon>
        <taxon>Asterales</taxon>
        <taxon>Asteraceae</taxon>
        <taxon>Asteroideae</taxon>
        <taxon>Heliantheae alliance</taxon>
        <taxon>Millerieae</taxon>
        <taxon>Smallanthus</taxon>
    </lineage>
</organism>
<evidence type="ECO:0000313" key="2">
    <source>
        <dbReference type="Proteomes" id="UP001056120"/>
    </source>
</evidence>
<name>A0ACB9GKZ8_9ASTR</name>
<evidence type="ECO:0000313" key="1">
    <source>
        <dbReference type="EMBL" id="KAI3784193.1"/>
    </source>
</evidence>
<comment type="caution">
    <text evidence="1">The sequence shown here is derived from an EMBL/GenBank/DDBJ whole genome shotgun (WGS) entry which is preliminary data.</text>
</comment>
<reference evidence="2" key="1">
    <citation type="journal article" date="2022" name="Mol. Ecol. Resour.">
        <title>The genomes of chicory, endive, great burdock and yacon provide insights into Asteraceae palaeo-polyploidization history and plant inulin production.</title>
        <authorList>
            <person name="Fan W."/>
            <person name="Wang S."/>
            <person name="Wang H."/>
            <person name="Wang A."/>
            <person name="Jiang F."/>
            <person name="Liu H."/>
            <person name="Zhao H."/>
            <person name="Xu D."/>
            <person name="Zhang Y."/>
        </authorList>
    </citation>
    <scope>NUCLEOTIDE SEQUENCE [LARGE SCALE GENOMIC DNA]</scope>
    <source>
        <strain evidence="2">cv. Yunnan</strain>
    </source>
</reference>
<dbReference type="Proteomes" id="UP001056120">
    <property type="component" value="Linkage Group LG14"/>
</dbReference>
<accession>A0ACB9GKZ8</accession>
<sequence length="118" mass="13433">MAGKVYDIERVIGKSPLMLKSILEFSNWKIMMKAYFKFTEHTLWESIVKGPHIPTTANVDGLVLIVDPDLYSEEDKKLIERDNRALGSIILALPTEFSSGKKNRSSSRSTWIFYGSFS</sequence>
<keyword evidence="2" id="KW-1185">Reference proteome</keyword>